<gene>
    <name evidence="2" type="ORF">EWV78_15670</name>
</gene>
<organism evidence="2 3">
    <name type="scientific">Microcystis aeruginosa Ma_MB_F_20061100_S20D</name>
    <dbReference type="NCBI Taxonomy" id="2486253"/>
    <lineage>
        <taxon>Bacteria</taxon>
        <taxon>Bacillati</taxon>
        <taxon>Cyanobacteriota</taxon>
        <taxon>Cyanophyceae</taxon>
        <taxon>Oscillatoriophycideae</taxon>
        <taxon>Chroococcales</taxon>
        <taxon>Microcystaceae</taxon>
        <taxon>Microcystis</taxon>
    </lineage>
</organism>
<accession>A0A552EFM5</accession>
<feature type="region of interest" description="Disordered" evidence="1">
    <location>
        <begin position="98"/>
        <end position="198"/>
    </location>
</feature>
<dbReference type="EMBL" id="SFBH01000123">
    <property type="protein sequence ID" value="TRU33282.1"/>
    <property type="molecule type" value="Genomic_DNA"/>
</dbReference>
<dbReference type="AlphaFoldDB" id="A0A552EFM5"/>
<name>A0A552EFM5_MICAE</name>
<dbReference type="Proteomes" id="UP000315113">
    <property type="component" value="Unassembled WGS sequence"/>
</dbReference>
<feature type="compositionally biased region" description="Basic and acidic residues" evidence="1">
    <location>
        <begin position="21"/>
        <end position="30"/>
    </location>
</feature>
<feature type="region of interest" description="Disordered" evidence="1">
    <location>
        <begin position="1"/>
        <end position="30"/>
    </location>
</feature>
<evidence type="ECO:0000313" key="2">
    <source>
        <dbReference type="EMBL" id="TRU33282.1"/>
    </source>
</evidence>
<proteinExistence type="predicted"/>
<feature type="compositionally biased region" description="Polar residues" evidence="1">
    <location>
        <begin position="184"/>
        <end position="198"/>
    </location>
</feature>
<sequence length="198" mass="22337">MSSEKDKEFLVGRGGKAKLSNLKDEPKSKHYDTASYRDLKNAGETNTVGNKEMIKDDIRRIKNGEATRSTTKVKGQETSRFTLDNGRTYRAGAKDTNGEVTLFPEKGPRLTQLNKKESRALGVLNDHGIEGNKAKDTMRNLKVSPEESNKAIKVWQKAKGKNVSSQEIDTWKRQYASEYKKKNSPTLTQSKSLSQRKR</sequence>
<feature type="compositionally biased region" description="Basic and acidic residues" evidence="1">
    <location>
        <begin position="127"/>
        <end position="150"/>
    </location>
</feature>
<evidence type="ECO:0000256" key="1">
    <source>
        <dbReference type="SAM" id="MobiDB-lite"/>
    </source>
</evidence>
<feature type="compositionally biased region" description="Basic and acidic residues" evidence="1">
    <location>
        <begin position="1"/>
        <end position="10"/>
    </location>
</feature>
<evidence type="ECO:0000313" key="3">
    <source>
        <dbReference type="Proteomes" id="UP000315113"/>
    </source>
</evidence>
<reference evidence="2 3" key="1">
    <citation type="submission" date="2019-01" db="EMBL/GenBank/DDBJ databases">
        <title>Coherence of Microcystis species and biogeography revealed through population genomics.</title>
        <authorList>
            <person name="Perez-Carrascal O.M."/>
            <person name="Terrat Y."/>
            <person name="Giani A."/>
            <person name="Fortin N."/>
            <person name="Tromas N."/>
            <person name="Shapiro B.J."/>
        </authorList>
    </citation>
    <scope>NUCLEOTIDE SEQUENCE [LARGE SCALE GENOMIC DNA]</scope>
    <source>
        <strain evidence="2">Ma_MB_F_20061100_S20D</strain>
    </source>
</reference>
<comment type="caution">
    <text evidence="2">The sequence shown here is derived from an EMBL/GenBank/DDBJ whole genome shotgun (WGS) entry which is preliminary data.</text>
</comment>
<protein>
    <submittedName>
        <fullName evidence="2">Uncharacterized protein</fullName>
    </submittedName>
</protein>